<dbReference type="AlphaFoldDB" id="A0A1I4NK63"/>
<dbReference type="GO" id="GO:0016301">
    <property type="term" value="F:kinase activity"/>
    <property type="evidence" value="ECO:0007669"/>
    <property type="project" value="UniProtKB-KW"/>
</dbReference>
<reference evidence="2" key="1">
    <citation type="submission" date="2016-10" db="EMBL/GenBank/DDBJ databases">
        <authorList>
            <person name="Varghese N."/>
            <person name="Submissions S."/>
        </authorList>
    </citation>
    <scope>NUCLEOTIDE SEQUENCE [LARGE SCALE GENOMIC DNA]</scope>
    <source>
        <strain evidence="2">CGMCC 1.7061</strain>
    </source>
</reference>
<protein>
    <submittedName>
        <fullName evidence="1">D-glycerate 3-kinase</fullName>
    </submittedName>
</protein>
<name>A0A1I4NK63_9GAMM</name>
<keyword evidence="2" id="KW-1185">Reference proteome</keyword>
<sequence>MREQELNRLIDSLIQQEHLPDTYRQTVADVVLPLARDLSQQAGKAAYPLLVGINGAQGTGKSTLSLFLSELLTKAFDCPCARFSLDDIYLTLAEREHLAETIHPLLRTRGVPGTHDLLLGQQVIEQLRSVKAGEHVAIPAFDKASDDRFPHSRWAVVEGPFKVILLEGWCLGAVAEREPDSLDTPINTLEKDEDADGAWRRFVNDRLATDYRDFFGQLDVLIMLKAPSMACVVEWRTLQERKLAQHRNGAPKRGAMESVPPNRIMSDQQVQRFIMHYERITRATLAEMPDRADVVIAVGGDHGLAAPVYRESI</sequence>
<dbReference type="Gene3D" id="3.40.50.300">
    <property type="entry name" value="P-loop containing nucleotide triphosphate hydrolases"/>
    <property type="match status" value="1"/>
</dbReference>
<dbReference type="InterPro" id="IPR027417">
    <property type="entry name" value="P-loop_NTPase"/>
</dbReference>
<dbReference type="OrthoDB" id="455474at2"/>
<dbReference type="EMBL" id="FOUE01000002">
    <property type="protein sequence ID" value="SFM15861.1"/>
    <property type="molecule type" value="Genomic_DNA"/>
</dbReference>
<evidence type="ECO:0000313" key="2">
    <source>
        <dbReference type="Proteomes" id="UP000198519"/>
    </source>
</evidence>
<proteinExistence type="predicted"/>
<keyword evidence="1" id="KW-0418">Kinase</keyword>
<keyword evidence="1" id="KW-0808">Transferase</keyword>
<dbReference type="Proteomes" id="UP000198519">
    <property type="component" value="Unassembled WGS sequence"/>
</dbReference>
<accession>A0A1I4NK63</accession>
<organism evidence="1 2">
    <name type="scientific">Marinobacter zhejiangensis</name>
    <dbReference type="NCBI Taxonomy" id="488535"/>
    <lineage>
        <taxon>Bacteria</taxon>
        <taxon>Pseudomonadati</taxon>
        <taxon>Pseudomonadota</taxon>
        <taxon>Gammaproteobacteria</taxon>
        <taxon>Pseudomonadales</taxon>
        <taxon>Marinobacteraceae</taxon>
        <taxon>Marinobacter</taxon>
    </lineage>
</organism>
<dbReference type="SUPFAM" id="SSF52540">
    <property type="entry name" value="P-loop containing nucleoside triphosphate hydrolases"/>
    <property type="match status" value="1"/>
</dbReference>
<dbReference type="RefSeq" id="WP_092021254.1">
    <property type="nucleotide sequence ID" value="NZ_FOUE01000002.1"/>
</dbReference>
<evidence type="ECO:0000313" key="1">
    <source>
        <dbReference type="EMBL" id="SFM15861.1"/>
    </source>
</evidence>
<dbReference type="STRING" id="488535.SAMN04487963_1455"/>
<gene>
    <name evidence="1" type="ORF">SAMN04487963_1455</name>
</gene>